<dbReference type="AlphaFoldDB" id="A0A3A4AMU8"/>
<evidence type="ECO:0000259" key="1">
    <source>
        <dbReference type="Pfam" id="PF13474"/>
    </source>
</evidence>
<dbReference type="PANTHER" id="PTHR34957">
    <property type="entry name" value="NUCLEAR TRANSPORT FACTOR 2 (NTF2) FAMILY PROTEIN"/>
    <property type="match status" value="1"/>
</dbReference>
<dbReference type="InterPro" id="IPR037401">
    <property type="entry name" value="SnoaL-like"/>
</dbReference>
<evidence type="ECO:0000313" key="3">
    <source>
        <dbReference type="Proteomes" id="UP000265768"/>
    </source>
</evidence>
<reference evidence="2 3" key="1">
    <citation type="submission" date="2018-09" db="EMBL/GenBank/DDBJ databases">
        <title>YIM 75507 draft genome.</title>
        <authorList>
            <person name="Tang S."/>
            <person name="Feng Y."/>
        </authorList>
    </citation>
    <scope>NUCLEOTIDE SEQUENCE [LARGE SCALE GENOMIC DNA]</scope>
    <source>
        <strain evidence="2 3">YIM 75507</strain>
    </source>
</reference>
<dbReference type="EMBL" id="QZEY01000022">
    <property type="protein sequence ID" value="RJL22573.1"/>
    <property type="molecule type" value="Genomic_DNA"/>
</dbReference>
<keyword evidence="3" id="KW-1185">Reference proteome</keyword>
<name>A0A3A4AMU8_9ACTN</name>
<dbReference type="Pfam" id="PF13474">
    <property type="entry name" value="SnoaL_3"/>
    <property type="match status" value="1"/>
</dbReference>
<proteinExistence type="predicted"/>
<sequence>MSVGSAADIHAVEAANQEFYGAFENADLDRMNALWAHDADGREISCVHPGWPLLRGRGEVLRSLALIMANTKYIQFVLTDVQVAVSGDIAVLTCSENILTASETEEPSFAPGGNVVSTNAFVRTGEGWKLWLHHGSPVLDQVEEEVDEQ</sequence>
<dbReference type="PANTHER" id="PTHR34957:SF1">
    <property type="entry name" value="NUCLEAR TRANSPORT FACTOR 2 (NTF2) FAMILY PROTEIN"/>
    <property type="match status" value="1"/>
</dbReference>
<protein>
    <submittedName>
        <fullName evidence="2">DUF4440 domain-containing protein</fullName>
    </submittedName>
</protein>
<feature type="domain" description="SnoaL-like" evidence="1">
    <location>
        <begin position="12"/>
        <end position="138"/>
    </location>
</feature>
<dbReference type="SUPFAM" id="SSF54427">
    <property type="entry name" value="NTF2-like"/>
    <property type="match status" value="1"/>
</dbReference>
<dbReference type="Gene3D" id="3.10.450.50">
    <property type="match status" value="1"/>
</dbReference>
<dbReference type="Proteomes" id="UP000265768">
    <property type="component" value="Unassembled WGS sequence"/>
</dbReference>
<organism evidence="2 3">
    <name type="scientific">Bailinhaonella thermotolerans</name>
    <dbReference type="NCBI Taxonomy" id="1070861"/>
    <lineage>
        <taxon>Bacteria</taxon>
        <taxon>Bacillati</taxon>
        <taxon>Actinomycetota</taxon>
        <taxon>Actinomycetes</taxon>
        <taxon>Streptosporangiales</taxon>
        <taxon>Streptosporangiaceae</taxon>
        <taxon>Bailinhaonella</taxon>
    </lineage>
</organism>
<dbReference type="OrthoDB" id="9786718at2"/>
<evidence type="ECO:0000313" key="2">
    <source>
        <dbReference type="EMBL" id="RJL22573.1"/>
    </source>
</evidence>
<comment type="caution">
    <text evidence="2">The sequence shown here is derived from an EMBL/GenBank/DDBJ whole genome shotgun (WGS) entry which is preliminary data.</text>
</comment>
<dbReference type="RefSeq" id="WP_119931029.1">
    <property type="nucleotide sequence ID" value="NZ_QZEY01000022.1"/>
</dbReference>
<gene>
    <name evidence="2" type="ORF">D5H75_35770</name>
</gene>
<accession>A0A3A4AMU8</accession>
<dbReference type="InterPro" id="IPR032710">
    <property type="entry name" value="NTF2-like_dom_sf"/>
</dbReference>